<evidence type="ECO:0000256" key="1">
    <source>
        <dbReference type="ARBA" id="ARBA00009080"/>
    </source>
</evidence>
<accession>A0A2U9PWX0</accession>
<dbReference type="AlphaFoldDB" id="A0A2U9PWX0"/>
<feature type="domain" description="6-phosphogluconate dehydrogenase NADP-binding" evidence="5">
    <location>
        <begin position="4"/>
        <end position="161"/>
    </location>
</feature>
<evidence type="ECO:0000256" key="4">
    <source>
        <dbReference type="PIRSR" id="PIRSR000103-1"/>
    </source>
</evidence>
<dbReference type="PANTHER" id="PTHR43580">
    <property type="entry name" value="OXIDOREDUCTASE GLYR1-RELATED"/>
    <property type="match status" value="1"/>
</dbReference>
<dbReference type="SUPFAM" id="SSF51735">
    <property type="entry name" value="NAD(P)-binding Rossmann-fold domains"/>
    <property type="match status" value="1"/>
</dbReference>
<protein>
    <submittedName>
        <fullName evidence="7">6-phosphogluconate dehydrogenase, NAD-binding</fullName>
    </submittedName>
</protein>
<dbReference type="Gene3D" id="1.10.1040.10">
    <property type="entry name" value="N-(1-d-carboxylethyl)-l-norvaline Dehydrogenase, domain 2"/>
    <property type="match status" value="1"/>
</dbReference>
<dbReference type="GO" id="GO:0050661">
    <property type="term" value="F:NADP binding"/>
    <property type="evidence" value="ECO:0007669"/>
    <property type="project" value="InterPro"/>
</dbReference>
<evidence type="ECO:0000256" key="3">
    <source>
        <dbReference type="ARBA" id="ARBA00023027"/>
    </source>
</evidence>
<reference evidence="7 8" key="1">
    <citation type="journal article" date="2013" name="Genome Announc.">
        <title>Draft genome sequence of MKD8, a conjugal recipient Mycobacterium smegmatis strain.</title>
        <authorList>
            <person name="Gray T.A."/>
            <person name="Palumbo M.J."/>
            <person name="Derbyshire K.M."/>
        </authorList>
    </citation>
    <scope>NUCLEOTIDE SEQUENCE [LARGE SCALE GENOMIC DNA]</scope>
    <source>
        <strain evidence="7 8">MKD8</strain>
    </source>
</reference>
<evidence type="ECO:0000313" key="7">
    <source>
        <dbReference type="EMBL" id="AWT56292.1"/>
    </source>
</evidence>
<dbReference type="Pfam" id="PF03446">
    <property type="entry name" value="NAD_binding_2"/>
    <property type="match status" value="1"/>
</dbReference>
<dbReference type="GO" id="GO:0016491">
    <property type="term" value="F:oxidoreductase activity"/>
    <property type="evidence" value="ECO:0007669"/>
    <property type="project" value="UniProtKB-KW"/>
</dbReference>
<dbReference type="InterPro" id="IPR029154">
    <property type="entry name" value="HIBADH-like_NADP-bd"/>
</dbReference>
<evidence type="ECO:0000256" key="2">
    <source>
        <dbReference type="ARBA" id="ARBA00023002"/>
    </source>
</evidence>
<proteinExistence type="inferred from homology"/>
<feature type="domain" description="3-hydroxyisobutyrate dehydrogenase-like NAD-binding" evidence="6">
    <location>
        <begin position="170"/>
        <end position="284"/>
    </location>
</feature>
<sequence>MTSVGFVGLGIMGRPMALNLAWSGTPLVVWNRTLERCLPVEAAGARVASHVGEVFDRCETVILMLADESAIDDVLGCQTSAFDGLVRRHTIVQMGTVDPGYSRRLADRVAGAGGCYVEAPVSGSRGPAEAGELVAMLAGAPEDCTHVRAIIAPMCRAVFDCGTPPHALLTKFAVNLFMIAMVTGLAEAYHFAEGHGVDPALLDRILDASPMASTVSRAKSAKLARRDFEVQAGLADVHKNTDLITRAARSRGIASPVLDACHALYGEAVALGHLTEDMAAVIHAVRARTAAA</sequence>
<evidence type="ECO:0000259" key="5">
    <source>
        <dbReference type="Pfam" id="PF03446"/>
    </source>
</evidence>
<gene>
    <name evidence="7" type="ORF">D806_053440</name>
</gene>
<keyword evidence="2" id="KW-0560">Oxidoreductase</keyword>
<dbReference type="InterPro" id="IPR015815">
    <property type="entry name" value="HIBADH-related"/>
</dbReference>
<feature type="active site" evidence="4">
    <location>
        <position position="171"/>
    </location>
</feature>
<dbReference type="Proteomes" id="UP000011200">
    <property type="component" value="Chromosome"/>
</dbReference>
<keyword evidence="3" id="KW-0520">NAD</keyword>
<dbReference type="InterPro" id="IPR051265">
    <property type="entry name" value="HIBADH-related_NP60_sf"/>
</dbReference>
<organism evidence="7 8">
    <name type="scientific">Mycolicibacterium smegmatis (strain MKD8)</name>
    <name type="common">Mycobacterium smegmatis</name>
    <dbReference type="NCBI Taxonomy" id="1214915"/>
    <lineage>
        <taxon>Bacteria</taxon>
        <taxon>Bacillati</taxon>
        <taxon>Actinomycetota</taxon>
        <taxon>Actinomycetes</taxon>
        <taxon>Mycobacteriales</taxon>
        <taxon>Mycobacteriaceae</taxon>
        <taxon>Mycolicibacterium</taxon>
    </lineage>
</organism>
<dbReference type="InterPro" id="IPR008927">
    <property type="entry name" value="6-PGluconate_DH-like_C_sf"/>
</dbReference>
<dbReference type="SUPFAM" id="SSF48179">
    <property type="entry name" value="6-phosphogluconate dehydrogenase C-terminal domain-like"/>
    <property type="match status" value="1"/>
</dbReference>
<dbReference type="Gene3D" id="3.40.50.720">
    <property type="entry name" value="NAD(P)-binding Rossmann-like Domain"/>
    <property type="match status" value="1"/>
</dbReference>
<dbReference type="InterPro" id="IPR036291">
    <property type="entry name" value="NAD(P)-bd_dom_sf"/>
</dbReference>
<dbReference type="InterPro" id="IPR006115">
    <property type="entry name" value="6PGDH_NADP-bd"/>
</dbReference>
<reference evidence="8" key="2">
    <citation type="submission" date="2018-03" db="EMBL/GenBank/DDBJ databases">
        <authorList>
            <person name="Derbyshire K."/>
            <person name="Gray T.A."/>
            <person name="Champion M."/>
        </authorList>
    </citation>
    <scope>NUCLEOTIDE SEQUENCE [LARGE SCALE GENOMIC DNA]</scope>
    <source>
        <strain evidence="8">MKD8</strain>
    </source>
</reference>
<dbReference type="GO" id="GO:0051287">
    <property type="term" value="F:NAD binding"/>
    <property type="evidence" value="ECO:0007669"/>
    <property type="project" value="InterPro"/>
</dbReference>
<name>A0A2U9PWX0_MYCSE</name>
<dbReference type="PROSITE" id="PS00895">
    <property type="entry name" value="3_HYDROXYISOBUT_DH"/>
    <property type="match status" value="1"/>
</dbReference>
<dbReference type="GO" id="GO:0016054">
    <property type="term" value="P:organic acid catabolic process"/>
    <property type="evidence" value="ECO:0007669"/>
    <property type="project" value="UniProtKB-ARBA"/>
</dbReference>
<dbReference type="Pfam" id="PF14833">
    <property type="entry name" value="NAD_binding_11"/>
    <property type="match status" value="1"/>
</dbReference>
<dbReference type="InterPro" id="IPR002204">
    <property type="entry name" value="3-OH-isobutyrate_DH-rel_CS"/>
</dbReference>
<comment type="similarity">
    <text evidence="1">Belongs to the HIBADH-related family.</text>
</comment>
<dbReference type="EMBL" id="CP027541">
    <property type="protein sequence ID" value="AWT56292.1"/>
    <property type="molecule type" value="Genomic_DNA"/>
</dbReference>
<dbReference type="PANTHER" id="PTHR43580:SF2">
    <property type="entry name" value="CYTOKINE-LIKE NUCLEAR FACTOR N-PAC"/>
    <property type="match status" value="1"/>
</dbReference>
<dbReference type="InterPro" id="IPR013328">
    <property type="entry name" value="6PGD_dom2"/>
</dbReference>
<evidence type="ECO:0000313" key="8">
    <source>
        <dbReference type="Proteomes" id="UP000011200"/>
    </source>
</evidence>
<dbReference type="PIRSF" id="PIRSF000103">
    <property type="entry name" value="HIBADH"/>
    <property type="match status" value="1"/>
</dbReference>
<evidence type="ECO:0000259" key="6">
    <source>
        <dbReference type="Pfam" id="PF14833"/>
    </source>
</evidence>